<accession>A0A9W9AN40</accession>
<evidence type="ECO:0000313" key="2">
    <source>
        <dbReference type="Proteomes" id="UP001150266"/>
    </source>
</evidence>
<sequence length="262" mass="30054">MSLVGFMFDFSQVVHQNLTSLELGDVYTPFTQTLDTKLDALWTALSAQEIHLRSLILSRAANELTDAFLDYLQSYSGLETLSFRGPWAYNDLEYDSAADRFYRDVLPMHVDSLTKLEIRIVFESRWCFGAHNFHAFQSCRRLRCLWVKINHRGLEADPTPYTLDLYADKNLPSKTPFPNSVHLLLKMISGSLPELEKLTVEPARNPEWARHRGDGIWLLGARFCLGIRRRLHASVKSFVTCSSATVGTHVRDSDVRNWVLFL</sequence>
<proteinExistence type="predicted"/>
<organism evidence="1 2">
    <name type="scientific">Lentinula aciculospora</name>
    <dbReference type="NCBI Taxonomy" id="153920"/>
    <lineage>
        <taxon>Eukaryota</taxon>
        <taxon>Fungi</taxon>
        <taxon>Dikarya</taxon>
        <taxon>Basidiomycota</taxon>
        <taxon>Agaricomycotina</taxon>
        <taxon>Agaricomycetes</taxon>
        <taxon>Agaricomycetidae</taxon>
        <taxon>Agaricales</taxon>
        <taxon>Marasmiineae</taxon>
        <taxon>Omphalotaceae</taxon>
        <taxon>Lentinula</taxon>
    </lineage>
</organism>
<dbReference type="OrthoDB" id="3541472at2759"/>
<protein>
    <submittedName>
        <fullName evidence="1">Uncharacterized protein</fullName>
    </submittedName>
</protein>
<comment type="caution">
    <text evidence="1">The sequence shown here is derived from an EMBL/GenBank/DDBJ whole genome shotgun (WGS) entry which is preliminary data.</text>
</comment>
<keyword evidence="2" id="KW-1185">Reference proteome</keyword>
<dbReference type="Proteomes" id="UP001150266">
    <property type="component" value="Unassembled WGS sequence"/>
</dbReference>
<name>A0A9W9AN40_9AGAR</name>
<evidence type="ECO:0000313" key="1">
    <source>
        <dbReference type="EMBL" id="KAJ4485378.1"/>
    </source>
</evidence>
<reference evidence="1" key="1">
    <citation type="submission" date="2022-08" db="EMBL/GenBank/DDBJ databases">
        <title>A Global Phylogenomic Analysis of the Shiitake Genus Lentinula.</title>
        <authorList>
            <consortium name="DOE Joint Genome Institute"/>
            <person name="Sierra-Patev S."/>
            <person name="Min B."/>
            <person name="Naranjo-Ortiz M."/>
            <person name="Looney B."/>
            <person name="Konkel Z."/>
            <person name="Slot J.C."/>
            <person name="Sakamoto Y."/>
            <person name="Steenwyk J.L."/>
            <person name="Rokas A."/>
            <person name="Carro J."/>
            <person name="Camarero S."/>
            <person name="Ferreira P."/>
            <person name="Molpeceres G."/>
            <person name="Ruiz-Duenas F.J."/>
            <person name="Serrano A."/>
            <person name="Henrissat B."/>
            <person name="Drula E."/>
            <person name="Hughes K.W."/>
            <person name="Mata J.L."/>
            <person name="Ishikawa N.K."/>
            <person name="Vargas-Isla R."/>
            <person name="Ushijima S."/>
            <person name="Smith C.A."/>
            <person name="Ahrendt S."/>
            <person name="Andreopoulos W."/>
            <person name="He G."/>
            <person name="Labutti K."/>
            <person name="Lipzen A."/>
            <person name="Ng V."/>
            <person name="Riley R."/>
            <person name="Sandor L."/>
            <person name="Barry K."/>
            <person name="Martinez A.T."/>
            <person name="Xiao Y."/>
            <person name="Gibbons J.G."/>
            <person name="Terashima K."/>
            <person name="Grigoriev I.V."/>
            <person name="Hibbett D.S."/>
        </authorList>
    </citation>
    <scope>NUCLEOTIDE SEQUENCE</scope>
    <source>
        <strain evidence="1">JLM2183</strain>
    </source>
</reference>
<gene>
    <name evidence="1" type="ORF">J3R30DRAFT_1349240</name>
</gene>
<dbReference type="EMBL" id="JAOTPV010000003">
    <property type="protein sequence ID" value="KAJ4485378.1"/>
    <property type="molecule type" value="Genomic_DNA"/>
</dbReference>
<dbReference type="AlphaFoldDB" id="A0A9W9AN40"/>